<dbReference type="GO" id="GO:0070682">
    <property type="term" value="P:proteasome regulatory particle assembly"/>
    <property type="evidence" value="ECO:0007669"/>
    <property type="project" value="InterPro"/>
</dbReference>
<feature type="region of interest" description="Disordered" evidence="4">
    <location>
        <begin position="1"/>
        <end position="23"/>
    </location>
</feature>
<keyword evidence="7" id="KW-0647">Proteasome</keyword>
<dbReference type="Pfam" id="PF17820">
    <property type="entry name" value="PDZ_6"/>
    <property type="match status" value="1"/>
</dbReference>
<dbReference type="OrthoDB" id="72325at2759"/>
<evidence type="ECO:0000259" key="6">
    <source>
        <dbReference type="Pfam" id="PF18265"/>
    </source>
</evidence>
<dbReference type="GO" id="GO:0005737">
    <property type="term" value="C:cytoplasm"/>
    <property type="evidence" value="ECO:0007669"/>
    <property type="project" value="TreeGrafter"/>
</dbReference>
<dbReference type="AlphaFoldDB" id="A0A6A5RG81"/>
<sequence length="231" mass="24866">MMDNIHAPTVSSGPVSGGYTNGVPKEQLSLQELIAEKDRVEAELKALGQVLDSHGVNMNTGLTTFDGFPRSDIDVPQIRTTRARIIRLKNDYNDLMSRIEKGLHEHHARLAEQAQNNLTAASQTQAEQSAPPAALEAPFAKVNSVVAGSPAHEAGLKVGDSITKFGWVDWTNHERLGRVAEAVSQNEGIPITVKALRPSSSGSPAETIQMQLTPRSNWGGRGLLGCHLLPL</sequence>
<reference evidence="7" key="1">
    <citation type="journal article" date="2020" name="Stud. Mycol.">
        <title>101 Dothideomycetes genomes: a test case for predicting lifestyles and emergence of pathogens.</title>
        <authorList>
            <person name="Haridas S."/>
            <person name="Albert R."/>
            <person name="Binder M."/>
            <person name="Bloem J."/>
            <person name="Labutti K."/>
            <person name="Salamov A."/>
            <person name="Andreopoulos B."/>
            <person name="Baker S."/>
            <person name="Barry K."/>
            <person name="Bills G."/>
            <person name="Bluhm B."/>
            <person name="Cannon C."/>
            <person name="Castanera R."/>
            <person name="Culley D."/>
            <person name="Daum C."/>
            <person name="Ezra D."/>
            <person name="Gonzalez J."/>
            <person name="Henrissat B."/>
            <person name="Kuo A."/>
            <person name="Liang C."/>
            <person name="Lipzen A."/>
            <person name="Lutzoni F."/>
            <person name="Magnuson J."/>
            <person name="Mondo S."/>
            <person name="Nolan M."/>
            <person name="Ohm R."/>
            <person name="Pangilinan J."/>
            <person name="Park H.-J."/>
            <person name="Ramirez L."/>
            <person name="Alfaro M."/>
            <person name="Sun H."/>
            <person name="Tritt A."/>
            <person name="Yoshinaga Y."/>
            <person name="Zwiers L.-H."/>
            <person name="Turgeon B."/>
            <person name="Goodwin S."/>
            <person name="Spatafora J."/>
            <person name="Crous P."/>
            <person name="Grigoriev I."/>
        </authorList>
    </citation>
    <scope>NUCLEOTIDE SEQUENCE</scope>
    <source>
        <strain evidence="7">CBS 183.55</strain>
    </source>
</reference>
<dbReference type="RefSeq" id="XP_033446532.1">
    <property type="nucleotide sequence ID" value="XM_033593324.1"/>
</dbReference>
<dbReference type="Pfam" id="PF18265">
    <property type="entry name" value="Nas2_N"/>
    <property type="match status" value="1"/>
</dbReference>
<evidence type="ECO:0000259" key="5">
    <source>
        <dbReference type="Pfam" id="PF17820"/>
    </source>
</evidence>
<dbReference type="EMBL" id="ML978978">
    <property type="protein sequence ID" value="KAF1926280.1"/>
    <property type="molecule type" value="Genomic_DNA"/>
</dbReference>
<dbReference type="GeneID" id="54350992"/>
<feature type="domain" description="PDZ" evidence="5">
    <location>
        <begin position="142"/>
        <end position="194"/>
    </location>
</feature>
<evidence type="ECO:0000256" key="3">
    <source>
        <dbReference type="ARBA" id="ARBA00068021"/>
    </source>
</evidence>
<name>A0A6A5RG81_9PLEO</name>
<dbReference type="Gene3D" id="2.30.42.10">
    <property type="match status" value="1"/>
</dbReference>
<dbReference type="Proteomes" id="UP000800082">
    <property type="component" value="Unassembled WGS sequence"/>
</dbReference>
<dbReference type="InterPro" id="IPR041489">
    <property type="entry name" value="PDZ_6"/>
</dbReference>
<proteinExistence type="inferred from homology"/>
<dbReference type="PANTHER" id="PTHR12651:SF1">
    <property type="entry name" value="26S PROTEASOME NON-ATPASE REGULATORY SUBUNIT 9"/>
    <property type="match status" value="1"/>
</dbReference>
<evidence type="ECO:0000256" key="1">
    <source>
        <dbReference type="ARBA" id="ARBA00005256"/>
    </source>
</evidence>
<dbReference type="GO" id="GO:0005634">
    <property type="term" value="C:nucleus"/>
    <property type="evidence" value="ECO:0007669"/>
    <property type="project" value="TreeGrafter"/>
</dbReference>
<dbReference type="InterPro" id="IPR035269">
    <property type="entry name" value="PSMD9"/>
</dbReference>
<feature type="domain" description="Nas2 N-terminal" evidence="6">
    <location>
        <begin position="30"/>
        <end position="108"/>
    </location>
</feature>
<comment type="similarity">
    <text evidence="1">Belongs to the proteasome subunit p27 family.</text>
</comment>
<dbReference type="InterPro" id="IPR040815">
    <property type="entry name" value="Nas2_N"/>
</dbReference>
<dbReference type="PANTHER" id="PTHR12651">
    <property type="entry name" value="26S PROTEASOME NON-ATPASE REGULATORY SUBUNIT 9"/>
    <property type="match status" value="1"/>
</dbReference>
<accession>A0A6A5RG81</accession>
<keyword evidence="8" id="KW-1185">Reference proteome</keyword>
<organism evidence="7 8">
    <name type="scientific">Didymella exigua CBS 183.55</name>
    <dbReference type="NCBI Taxonomy" id="1150837"/>
    <lineage>
        <taxon>Eukaryota</taxon>
        <taxon>Fungi</taxon>
        <taxon>Dikarya</taxon>
        <taxon>Ascomycota</taxon>
        <taxon>Pezizomycotina</taxon>
        <taxon>Dothideomycetes</taxon>
        <taxon>Pleosporomycetidae</taxon>
        <taxon>Pleosporales</taxon>
        <taxon>Pleosporineae</taxon>
        <taxon>Didymellaceae</taxon>
        <taxon>Didymella</taxon>
    </lineage>
</organism>
<gene>
    <name evidence="7" type="ORF">M421DRAFT_422966</name>
</gene>
<dbReference type="InterPro" id="IPR036034">
    <property type="entry name" value="PDZ_sf"/>
</dbReference>
<dbReference type="Gene3D" id="6.10.140.1710">
    <property type="match status" value="1"/>
</dbReference>
<dbReference type="SUPFAM" id="SSF50156">
    <property type="entry name" value="PDZ domain-like"/>
    <property type="match status" value="1"/>
</dbReference>
<dbReference type="GO" id="GO:0000502">
    <property type="term" value="C:proteasome complex"/>
    <property type="evidence" value="ECO:0007669"/>
    <property type="project" value="UniProtKB-KW"/>
</dbReference>
<evidence type="ECO:0000313" key="7">
    <source>
        <dbReference type="EMBL" id="KAF1926280.1"/>
    </source>
</evidence>
<keyword evidence="2" id="KW-0143">Chaperone</keyword>
<evidence type="ECO:0000313" key="8">
    <source>
        <dbReference type="Proteomes" id="UP000800082"/>
    </source>
</evidence>
<dbReference type="FunFam" id="2.30.42.10:FF:000107">
    <property type="entry name" value="26S proteasome non-ATPase regulatory subunit 9"/>
    <property type="match status" value="1"/>
</dbReference>
<evidence type="ECO:0000256" key="4">
    <source>
        <dbReference type="SAM" id="MobiDB-lite"/>
    </source>
</evidence>
<evidence type="ECO:0000256" key="2">
    <source>
        <dbReference type="ARBA" id="ARBA00023186"/>
    </source>
</evidence>
<protein>
    <recommendedName>
        <fullName evidence="3">Probable 26S proteasome regulatory subunit p27</fullName>
    </recommendedName>
</protein>